<evidence type="ECO:0000313" key="4">
    <source>
        <dbReference type="Proteomes" id="UP000232003"/>
    </source>
</evidence>
<dbReference type="CDD" id="cd19100">
    <property type="entry name" value="AKR_unchar"/>
    <property type="match status" value="1"/>
</dbReference>
<dbReference type="EMBL" id="CP024785">
    <property type="protein sequence ID" value="AUB42591.1"/>
    <property type="molecule type" value="Genomic_DNA"/>
</dbReference>
<feature type="region of interest" description="Disordered" evidence="1">
    <location>
        <begin position="67"/>
        <end position="88"/>
    </location>
</feature>
<dbReference type="PANTHER" id="PTHR43312:SF1">
    <property type="entry name" value="NADP-DEPENDENT OXIDOREDUCTASE DOMAIN-CONTAINING PROTEIN"/>
    <property type="match status" value="1"/>
</dbReference>
<evidence type="ECO:0000259" key="2">
    <source>
        <dbReference type="Pfam" id="PF00248"/>
    </source>
</evidence>
<dbReference type="SUPFAM" id="SSF51430">
    <property type="entry name" value="NAD(P)-linked oxidoreductase"/>
    <property type="match status" value="1"/>
</dbReference>
<dbReference type="InterPro" id="IPR023210">
    <property type="entry name" value="NADP_OxRdtase_dom"/>
</dbReference>
<dbReference type="RefSeq" id="WP_208766591.1">
    <property type="nucleotide sequence ID" value="NZ_CAWNNC010000001.1"/>
</dbReference>
<protein>
    <submittedName>
        <fullName evidence="3">Putative oxidoreductase</fullName>
    </submittedName>
</protein>
<proteinExistence type="predicted"/>
<dbReference type="KEGG" id="nfl:COO91_08733"/>
<keyword evidence="4" id="KW-1185">Reference proteome</keyword>
<dbReference type="AlphaFoldDB" id="A0A2K8T4K1"/>
<dbReference type="Pfam" id="PF00248">
    <property type="entry name" value="Aldo_ket_red"/>
    <property type="match status" value="1"/>
</dbReference>
<dbReference type="InterPro" id="IPR036812">
    <property type="entry name" value="NAD(P)_OxRdtase_dom_sf"/>
</dbReference>
<dbReference type="Gene3D" id="3.20.20.100">
    <property type="entry name" value="NADP-dependent oxidoreductase domain"/>
    <property type="match status" value="1"/>
</dbReference>
<organism evidence="3 4">
    <name type="scientific">Nostoc flagelliforme CCNUN1</name>
    <dbReference type="NCBI Taxonomy" id="2038116"/>
    <lineage>
        <taxon>Bacteria</taxon>
        <taxon>Bacillati</taxon>
        <taxon>Cyanobacteriota</taxon>
        <taxon>Cyanophyceae</taxon>
        <taxon>Nostocales</taxon>
        <taxon>Nostocaceae</taxon>
        <taxon>Nostoc</taxon>
    </lineage>
</organism>
<dbReference type="Proteomes" id="UP000232003">
    <property type="component" value="Chromosome"/>
</dbReference>
<sequence>MSEIGKSIFNYKKSMVGKSNDEAAQKHLPLEVKRRHFLKGIGFIGAGAGAIFADHILNANPEVEAAEVPASSATPTNSTNTGEIPLRPLGKTGVKVSAIALGGATLGQAKSKEEAIRITQEAIDNGITFMDNAWEYNKHRSEEWMGEALQGRRDKAFLMTKVCTHGRDRKVAMQQLEESLRRLKTDHLDLWQIHEVVYDNDPERIFRANGAIEALDQAKKEGKVRFVGFTGHKDPAIHLKMLSYNYPFDAVQLPLNCFDASFRSFERQVLPELNKRGIAIIGMKSLSGNADAVKKGVVTPQEAIRYVMSLPIASLVSGIDSLEVLRQNLAIARGFQPMQAKEMQALRDRCVQYATDGRFELFKTSMKFDGDEGRIQHGFPPQSQMQT</sequence>
<feature type="compositionally biased region" description="Low complexity" evidence="1">
    <location>
        <begin position="67"/>
        <end position="81"/>
    </location>
</feature>
<accession>A0A2K8T4K1</accession>
<dbReference type="PANTHER" id="PTHR43312">
    <property type="entry name" value="D-THREO-ALDOSE 1-DEHYDROGENASE"/>
    <property type="match status" value="1"/>
</dbReference>
<evidence type="ECO:0000313" key="3">
    <source>
        <dbReference type="EMBL" id="AUB42591.1"/>
    </source>
</evidence>
<feature type="domain" description="NADP-dependent oxidoreductase" evidence="2">
    <location>
        <begin position="99"/>
        <end position="288"/>
    </location>
</feature>
<evidence type="ECO:0000256" key="1">
    <source>
        <dbReference type="SAM" id="MobiDB-lite"/>
    </source>
</evidence>
<name>A0A2K8T4K1_9NOSO</name>
<gene>
    <name evidence="3" type="ORF">COO91_08733</name>
</gene>
<dbReference type="InterPro" id="IPR053135">
    <property type="entry name" value="AKR2_Oxidoreductase"/>
</dbReference>
<reference evidence="3 4" key="1">
    <citation type="submission" date="2017-11" db="EMBL/GenBank/DDBJ databases">
        <title>Complete genome of a free-living desiccation-tolerant cyanobacterium and its photosynthetic adaptation to extreme terrestrial habitat.</title>
        <authorList>
            <person name="Shang J."/>
        </authorList>
    </citation>
    <scope>NUCLEOTIDE SEQUENCE [LARGE SCALE GENOMIC DNA]</scope>
    <source>
        <strain evidence="3 4">CCNUN1</strain>
    </source>
</reference>